<gene>
    <name evidence="3" type="ORF">HRJ53_24410</name>
</gene>
<dbReference type="AlphaFoldDB" id="A0A7V8SZ66"/>
<evidence type="ECO:0000259" key="2">
    <source>
        <dbReference type="Pfam" id="PF02129"/>
    </source>
</evidence>
<dbReference type="Proteomes" id="UP000567293">
    <property type="component" value="Unassembled WGS sequence"/>
</dbReference>
<dbReference type="SUPFAM" id="SSF53474">
    <property type="entry name" value="alpha/beta-Hydrolases"/>
    <property type="match status" value="1"/>
</dbReference>
<dbReference type="InterPro" id="IPR000383">
    <property type="entry name" value="Xaa-Pro-like_dom"/>
</dbReference>
<evidence type="ECO:0000313" key="3">
    <source>
        <dbReference type="EMBL" id="MBA0088140.1"/>
    </source>
</evidence>
<name>A0A7V8SZ66_9BACT</name>
<dbReference type="InterPro" id="IPR029058">
    <property type="entry name" value="AB_hydrolase_fold"/>
</dbReference>
<evidence type="ECO:0000256" key="1">
    <source>
        <dbReference type="SAM" id="SignalP"/>
    </source>
</evidence>
<feature type="non-terminal residue" evidence="3">
    <location>
        <position position="108"/>
    </location>
</feature>
<accession>A0A7V8SZ66</accession>
<dbReference type="EMBL" id="JACDQQ010002359">
    <property type="protein sequence ID" value="MBA0088140.1"/>
    <property type="molecule type" value="Genomic_DNA"/>
</dbReference>
<feature type="signal peptide" evidence="1">
    <location>
        <begin position="1"/>
        <end position="28"/>
    </location>
</feature>
<organism evidence="3 4">
    <name type="scientific">Candidatus Acidiferrum panamense</name>
    <dbReference type="NCBI Taxonomy" id="2741543"/>
    <lineage>
        <taxon>Bacteria</taxon>
        <taxon>Pseudomonadati</taxon>
        <taxon>Acidobacteriota</taxon>
        <taxon>Terriglobia</taxon>
        <taxon>Candidatus Acidiferrales</taxon>
        <taxon>Candidatus Acidiferrum</taxon>
    </lineage>
</organism>
<keyword evidence="4" id="KW-1185">Reference proteome</keyword>
<feature type="chain" id="PRO_5030767952" evidence="1">
    <location>
        <begin position="29"/>
        <end position="108"/>
    </location>
</feature>
<sequence>MTPALRRSPCLLLNHAIVALLLAASARAQIASPQSAPATLPSETPAHFKVATASWDYERREVMIPMRDGARLHTVILVPQGAKSAPILLTRTPYSASELTSHAESSHL</sequence>
<dbReference type="Gene3D" id="3.40.50.1820">
    <property type="entry name" value="alpha/beta hydrolase"/>
    <property type="match status" value="1"/>
</dbReference>
<evidence type="ECO:0000313" key="4">
    <source>
        <dbReference type="Proteomes" id="UP000567293"/>
    </source>
</evidence>
<reference evidence="3" key="1">
    <citation type="submission" date="2020-06" db="EMBL/GenBank/DDBJ databases">
        <title>Legume-microbial interactions unlock mineral nutrients during tropical forest succession.</title>
        <authorList>
            <person name="Epihov D.Z."/>
        </authorList>
    </citation>
    <scope>NUCLEOTIDE SEQUENCE [LARGE SCALE GENOMIC DNA]</scope>
    <source>
        <strain evidence="3">Pan2503</strain>
    </source>
</reference>
<dbReference type="GO" id="GO:0016787">
    <property type="term" value="F:hydrolase activity"/>
    <property type="evidence" value="ECO:0007669"/>
    <property type="project" value="InterPro"/>
</dbReference>
<comment type="caution">
    <text evidence="3">The sequence shown here is derived from an EMBL/GenBank/DDBJ whole genome shotgun (WGS) entry which is preliminary data.</text>
</comment>
<feature type="domain" description="Xaa-Pro dipeptidyl-peptidase-like" evidence="2">
    <location>
        <begin position="68"/>
        <end position="102"/>
    </location>
</feature>
<proteinExistence type="predicted"/>
<protein>
    <submittedName>
        <fullName evidence="3">Glutaryl-7-ACA acylase</fullName>
    </submittedName>
</protein>
<dbReference type="Pfam" id="PF02129">
    <property type="entry name" value="Peptidase_S15"/>
    <property type="match status" value="1"/>
</dbReference>
<keyword evidence="1" id="KW-0732">Signal</keyword>